<comment type="subcellular location">
    <subcellularLocation>
        <location evidence="1">Membrane</location>
        <topology evidence="1">Multi-pass membrane protein</topology>
    </subcellularLocation>
</comment>
<evidence type="ECO:0000256" key="5">
    <source>
        <dbReference type="ARBA" id="ARBA00022989"/>
    </source>
</evidence>
<dbReference type="PANTHER" id="PTHR48086:SF7">
    <property type="entry name" value="SODIUM-SOLUTE SYMPORTER-RELATED"/>
    <property type="match status" value="1"/>
</dbReference>
<dbReference type="InterPro" id="IPR050277">
    <property type="entry name" value="Sodium:Solute_Symporter"/>
</dbReference>
<gene>
    <name evidence="9" type="ORF">MHYMCMPASI_01054</name>
</gene>
<dbReference type="GO" id="GO:0005886">
    <property type="term" value="C:plasma membrane"/>
    <property type="evidence" value="ECO:0007669"/>
    <property type="project" value="TreeGrafter"/>
</dbReference>
<dbReference type="InterPro" id="IPR001734">
    <property type="entry name" value="Na/solute_symporter"/>
</dbReference>
<accession>A0A8S4BWC2</accession>
<dbReference type="EMBL" id="CAJVAF010000337">
    <property type="protein sequence ID" value="CAG7598907.1"/>
    <property type="molecule type" value="Genomic_DNA"/>
</dbReference>
<reference evidence="9" key="1">
    <citation type="submission" date="2021-06" db="EMBL/GenBank/DDBJ databases">
        <authorList>
            <person name="Nardi T."/>
            <person name="Nardi T."/>
        </authorList>
    </citation>
    <scope>NUCLEOTIDE SEQUENCE</scope>
</reference>
<proteinExistence type="inferred from homology"/>
<dbReference type="Proteomes" id="UP000837675">
    <property type="component" value="Unassembled WGS sequence"/>
</dbReference>
<feature type="transmembrane region" description="Helical" evidence="8">
    <location>
        <begin position="7"/>
        <end position="28"/>
    </location>
</feature>
<evidence type="ECO:0000256" key="1">
    <source>
        <dbReference type="ARBA" id="ARBA00004141"/>
    </source>
</evidence>
<dbReference type="Pfam" id="PF00474">
    <property type="entry name" value="SSF"/>
    <property type="match status" value="1"/>
</dbReference>
<evidence type="ECO:0000256" key="7">
    <source>
        <dbReference type="RuleBase" id="RU362091"/>
    </source>
</evidence>
<dbReference type="PANTHER" id="PTHR48086">
    <property type="entry name" value="SODIUM/PROLINE SYMPORTER-RELATED"/>
    <property type="match status" value="1"/>
</dbReference>
<keyword evidence="10" id="KW-1185">Reference proteome</keyword>
<dbReference type="Gene3D" id="1.20.1730.10">
    <property type="entry name" value="Sodium/glucose cotransporter"/>
    <property type="match status" value="1"/>
</dbReference>
<evidence type="ECO:0000256" key="6">
    <source>
        <dbReference type="ARBA" id="ARBA00023136"/>
    </source>
</evidence>
<dbReference type="PROSITE" id="PS50283">
    <property type="entry name" value="NA_SOLUT_SYMP_3"/>
    <property type="match status" value="1"/>
</dbReference>
<evidence type="ECO:0000256" key="3">
    <source>
        <dbReference type="ARBA" id="ARBA00022448"/>
    </source>
</evidence>
<name>A0A8S4BWC2_9ACAR</name>
<dbReference type="GO" id="GO:0022857">
    <property type="term" value="F:transmembrane transporter activity"/>
    <property type="evidence" value="ECO:0007669"/>
    <property type="project" value="InterPro"/>
</dbReference>
<dbReference type="AlphaFoldDB" id="A0A8S4BWC2"/>
<comment type="caution">
    <text evidence="9">The sequence shown here is derived from an EMBL/GenBank/DDBJ whole genome shotgun (WGS) entry which is preliminary data.</text>
</comment>
<comment type="similarity">
    <text evidence="2 7">Belongs to the sodium:solute symporter (SSF) (TC 2.A.21) family.</text>
</comment>
<evidence type="ECO:0000313" key="10">
    <source>
        <dbReference type="Proteomes" id="UP000837675"/>
    </source>
</evidence>
<sequence length="193" mass="21854">MGTVSRVYTFGIFFAVTRLFVPFFWLLMAQMFGKNIDQFQGYMSISDIMEHLYGKVARWITNIASIVTSIGLVALQATAMGCIIHYFFQIPTSYGTIISTSILALYSAFGRIRAVAYTDVFQFVILIIAIPLACSFAYREAGGYENIMSSLPKEMLSLNLTKDNIQYLVVFELNFLQLITANCWHFHAEISIK</sequence>
<organism evidence="9 10">
    <name type="scientific">Hyalomma marginatum</name>
    <dbReference type="NCBI Taxonomy" id="34627"/>
    <lineage>
        <taxon>Eukaryota</taxon>
        <taxon>Metazoa</taxon>
        <taxon>Ecdysozoa</taxon>
        <taxon>Arthropoda</taxon>
        <taxon>Chelicerata</taxon>
        <taxon>Arachnida</taxon>
        <taxon>Acari</taxon>
        <taxon>Parasitiformes</taxon>
        <taxon>Ixodida</taxon>
        <taxon>Ixodoidea</taxon>
        <taxon>Ixodidae</taxon>
        <taxon>Hyalomminae</taxon>
        <taxon>Hyalomma</taxon>
    </lineage>
</organism>
<evidence type="ECO:0000313" key="9">
    <source>
        <dbReference type="EMBL" id="CAG7598907.1"/>
    </source>
</evidence>
<feature type="transmembrane region" description="Helical" evidence="8">
    <location>
        <begin position="59"/>
        <end position="87"/>
    </location>
</feature>
<keyword evidence="4 8" id="KW-0812">Transmembrane</keyword>
<keyword evidence="6 8" id="KW-0472">Membrane</keyword>
<evidence type="ECO:0000256" key="2">
    <source>
        <dbReference type="ARBA" id="ARBA00006434"/>
    </source>
</evidence>
<dbReference type="InterPro" id="IPR038377">
    <property type="entry name" value="Na/Glc_symporter_sf"/>
</dbReference>
<feature type="transmembrane region" description="Helical" evidence="8">
    <location>
        <begin position="120"/>
        <end position="138"/>
    </location>
</feature>
<protein>
    <submittedName>
        <fullName evidence="9">Sodium:solute symporter family protein</fullName>
    </submittedName>
</protein>
<keyword evidence="5 8" id="KW-1133">Transmembrane helix</keyword>
<evidence type="ECO:0000256" key="8">
    <source>
        <dbReference type="SAM" id="Phobius"/>
    </source>
</evidence>
<evidence type="ECO:0000256" key="4">
    <source>
        <dbReference type="ARBA" id="ARBA00022692"/>
    </source>
</evidence>
<keyword evidence="3" id="KW-0813">Transport</keyword>